<protein>
    <submittedName>
        <fullName evidence="2">Plasmid maintenance system antidote protein VapI</fullName>
    </submittedName>
</protein>
<evidence type="ECO:0000313" key="2">
    <source>
        <dbReference type="EMBL" id="MBB5619430.1"/>
    </source>
</evidence>
<dbReference type="Proteomes" id="UP000537718">
    <property type="component" value="Unassembled WGS sequence"/>
</dbReference>
<dbReference type="RefSeq" id="WP_183865570.1">
    <property type="nucleotide sequence ID" value="NZ_JACHCF010000001.1"/>
</dbReference>
<comment type="caution">
    <text evidence="2">The sequence shown here is derived from an EMBL/GenBank/DDBJ whole genome shotgun (WGS) entry which is preliminary data.</text>
</comment>
<dbReference type="GO" id="GO:0003677">
    <property type="term" value="F:DNA binding"/>
    <property type="evidence" value="ECO:0007669"/>
    <property type="project" value="InterPro"/>
</dbReference>
<dbReference type="EMBL" id="JACHCF010000001">
    <property type="protein sequence ID" value="MBB5619430.1"/>
    <property type="molecule type" value="Genomic_DNA"/>
</dbReference>
<evidence type="ECO:0000259" key="1">
    <source>
        <dbReference type="PROSITE" id="PS50943"/>
    </source>
</evidence>
<gene>
    <name evidence="2" type="ORF">HDE69_000466</name>
</gene>
<sequence>MEENEYQRAELVGNQLTSLLDQTGINVTGLAIATDISVNHLRTIKNGKASISSKTAGKIADFFGVEIDVIFSAKLFKLKKWETIETIKNFYEENVNNPQFFVARQGEESIAYFIKKELIPTMFFAEQREVNYVRKYIKKEYKRDFSSKEISRQLNRLTDSGVLSKEDKTGNKSIYLYKLKSKKGS</sequence>
<dbReference type="SMART" id="SM00530">
    <property type="entry name" value="HTH_XRE"/>
    <property type="match status" value="1"/>
</dbReference>
<dbReference type="Pfam" id="PF13443">
    <property type="entry name" value="HTH_26"/>
    <property type="match status" value="1"/>
</dbReference>
<dbReference type="SUPFAM" id="SSF47413">
    <property type="entry name" value="lambda repressor-like DNA-binding domains"/>
    <property type="match status" value="1"/>
</dbReference>
<evidence type="ECO:0000313" key="3">
    <source>
        <dbReference type="Proteomes" id="UP000537718"/>
    </source>
</evidence>
<dbReference type="CDD" id="cd00093">
    <property type="entry name" value="HTH_XRE"/>
    <property type="match status" value="1"/>
</dbReference>
<dbReference type="AlphaFoldDB" id="A0A7W8YPJ4"/>
<accession>A0A7W8YPJ4</accession>
<organism evidence="2 3">
    <name type="scientific">Pedobacter cryoconitis</name>
    <dbReference type="NCBI Taxonomy" id="188932"/>
    <lineage>
        <taxon>Bacteria</taxon>
        <taxon>Pseudomonadati</taxon>
        <taxon>Bacteroidota</taxon>
        <taxon>Sphingobacteriia</taxon>
        <taxon>Sphingobacteriales</taxon>
        <taxon>Sphingobacteriaceae</taxon>
        <taxon>Pedobacter</taxon>
    </lineage>
</organism>
<dbReference type="InterPro" id="IPR010982">
    <property type="entry name" value="Lambda_DNA-bd_dom_sf"/>
</dbReference>
<dbReference type="InterPro" id="IPR001387">
    <property type="entry name" value="Cro/C1-type_HTH"/>
</dbReference>
<reference evidence="2 3" key="1">
    <citation type="submission" date="2020-08" db="EMBL/GenBank/DDBJ databases">
        <title>Genomic Encyclopedia of Type Strains, Phase IV (KMG-V): Genome sequencing to study the core and pangenomes of soil and plant-associated prokaryotes.</title>
        <authorList>
            <person name="Whitman W."/>
        </authorList>
    </citation>
    <scope>NUCLEOTIDE SEQUENCE [LARGE SCALE GENOMIC DNA]</scope>
    <source>
        <strain evidence="2 3">MP7CTX6</strain>
    </source>
</reference>
<dbReference type="Gene3D" id="1.10.260.40">
    <property type="entry name" value="lambda repressor-like DNA-binding domains"/>
    <property type="match status" value="1"/>
</dbReference>
<dbReference type="PROSITE" id="PS50943">
    <property type="entry name" value="HTH_CROC1"/>
    <property type="match status" value="1"/>
</dbReference>
<name>A0A7W8YPJ4_9SPHI</name>
<feature type="domain" description="HTH cro/C1-type" evidence="1">
    <location>
        <begin position="30"/>
        <end position="70"/>
    </location>
</feature>
<proteinExistence type="predicted"/>